<name>A0ABV7CJS7_9GAMM</name>
<dbReference type="RefSeq" id="WP_377123783.1">
    <property type="nucleotide sequence ID" value="NZ_JBHRSD010000015.1"/>
</dbReference>
<accession>A0ABV7CJS7</accession>
<evidence type="ECO:0000313" key="1">
    <source>
        <dbReference type="EMBL" id="MFC3032867.1"/>
    </source>
</evidence>
<protein>
    <submittedName>
        <fullName evidence="1">Uncharacterized protein</fullName>
    </submittedName>
</protein>
<comment type="caution">
    <text evidence="1">The sequence shown here is derived from an EMBL/GenBank/DDBJ whole genome shotgun (WGS) entry which is preliminary data.</text>
</comment>
<evidence type="ECO:0000313" key="2">
    <source>
        <dbReference type="Proteomes" id="UP001595453"/>
    </source>
</evidence>
<organism evidence="1 2">
    <name type="scientific">Pseudoalteromonas fenneropenaei</name>
    <dbReference type="NCBI Taxonomy" id="1737459"/>
    <lineage>
        <taxon>Bacteria</taxon>
        <taxon>Pseudomonadati</taxon>
        <taxon>Pseudomonadota</taxon>
        <taxon>Gammaproteobacteria</taxon>
        <taxon>Alteromonadales</taxon>
        <taxon>Pseudoalteromonadaceae</taxon>
        <taxon>Pseudoalteromonas</taxon>
    </lineage>
</organism>
<reference evidence="2" key="1">
    <citation type="journal article" date="2019" name="Int. J. Syst. Evol. Microbiol.">
        <title>The Global Catalogue of Microorganisms (GCM) 10K type strain sequencing project: providing services to taxonomists for standard genome sequencing and annotation.</title>
        <authorList>
            <consortium name="The Broad Institute Genomics Platform"/>
            <consortium name="The Broad Institute Genome Sequencing Center for Infectious Disease"/>
            <person name="Wu L."/>
            <person name="Ma J."/>
        </authorList>
    </citation>
    <scope>NUCLEOTIDE SEQUENCE [LARGE SCALE GENOMIC DNA]</scope>
    <source>
        <strain evidence="2">KCTC 42730</strain>
    </source>
</reference>
<keyword evidence="2" id="KW-1185">Reference proteome</keyword>
<dbReference type="Proteomes" id="UP001595453">
    <property type="component" value="Unassembled WGS sequence"/>
</dbReference>
<dbReference type="EMBL" id="JBHRSD010000015">
    <property type="protein sequence ID" value="MFC3032867.1"/>
    <property type="molecule type" value="Genomic_DNA"/>
</dbReference>
<proteinExistence type="predicted"/>
<gene>
    <name evidence="1" type="ORF">ACFOEE_10080</name>
</gene>
<sequence>MASVSFRFLQLNKLQLLTLKRDIPELVATELEAPHHYCVSVPLEAHHIDTINMFFVRQQLILEQVDILVCLDTSDCGTEYSAPRLLNQMLKHLDCTLRFTCA</sequence>